<gene>
    <name evidence="1" type="ORF">Bhyg_00424</name>
</gene>
<comment type="caution">
    <text evidence="1">The sequence shown here is derived from an EMBL/GenBank/DDBJ whole genome shotgun (WGS) entry which is preliminary data.</text>
</comment>
<feature type="non-terminal residue" evidence="1">
    <location>
        <position position="1"/>
    </location>
</feature>
<proteinExistence type="predicted"/>
<dbReference type="PANTHER" id="PTHR21844">
    <property type="entry name" value="AKT1 SUBSTRATE 1 PROTEIN"/>
    <property type="match status" value="1"/>
</dbReference>
<accession>A0A9Q0S6J9</accession>
<keyword evidence="2" id="KW-1185">Reference proteome</keyword>
<dbReference type="AlphaFoldDB" id="A0A9Q0S6J9"/>
<dbReference type="InterPro" id="IPR026682">
    <property type="entry name" value="AKT1S1"/>
</dbReference>
<dbReference type="PANTHER" id="PTHR21844:SF2">
    <property type="entry name" value="PROLINE-RICH AKT1 SUBSTRATE 1"/>
    <property type="match status" value="1"/>
</dbReference>
<organism evidence="1 2">
    <name type="scientific">Pseudolycoriella hygida</name>
    <dbReference type="NCBI Taxonomy" id="35572"/>
    <lineage>
        <taxon>Eukaryota</taxon>
        <taxon>Metazoa</taxon>
        <taxon>Ecdysozoa</taxon>
        <taxon>Arthropoda</taxon>
        <taxon>Hexapoda</taxon>
        <taxon>Insecta</taxon>
        <taxon>Pterygota</taxon>
        <taxon>Neoptera</taxon>
        <taxon>Endopterygota</taxon>
        <taxon>Diptera</taxon>
        <taxon>Nematocera</taxon>
        <taxon>Sciaroidea</taxon>
        <taxon>Sciaridae</taxon>
        <taxon>Pseudolycoriella</taxon>
    </lineage>
</organism>
<dbReference type="EMBL" id="WJQU01000001">
    <property type="protein sequence ID" value="KAJ6645220.1"/>
    <property type="molecule type" value="Genomic_DNA"/>
</dbReference>
<dbReference type="GO" id="GO:0032007">
    <property type="term" value="P:negative regulation of TOR signaling"/>
    <property type="evidence" value="ECO:0007669"/>
    <property type="project" value="InterPro"/>
</dbReference>
<name>A0A9Q0S6J9_9DIPT</name>
<evidence type="ECO:0000313" key="2">
    <source>
        <dbReference type="Proteomes" id="UP001151699"/>
    </source>
</evidence>
<reference evidence="1" key="1">
    <citation type="submission" date="2022-07" db="EMBL/GenBank/DDBJ databases">
        <authorList>
            <person name="Trinca V."/>
            <person name="Uliana J.V.C."/>
            <person name="Torres T.T."/>
            <person name="Ward R.J."/>
            <person name="Monesi N."/>
        </authorList>
    </citation>
    <scope>NUCLEOTIDE SEQUENCE</scope>
    <source>
        <strain evidence="1">HSMRA1968</strain>
        <tissue evidence="1">Whole embryos</tissue>
    </source>
</reference>
<dbReference type="GO" id="GO:0005737">
    <property type="term" value="C:cytoplasm"/>
    <property type="evidence" value="ECO:0007669"/>
    <property type="project" value="TreeGrafter"/>
</dbReference>
<protein>
    <submittedName>
        <fullName evidence="1">Uncharacterized protein</fullName>
    </submittedName>
</protein>
<dbReference type="GO" id="GO:0048011">
    <property type="term" value="P:neurotrophin TRK receptor signaling pathway"/>
    <property type="evidence" value="ECO:0007669"/>
    <property type="project" value="InterPro"/>
</dbReference>
<dbReference type="Proteomes" id="UP001151699">
    <property type="component" value="Chromosome A"/>
</dbReference>
<dbReference type="Pfam" id="PF15798">
    <property type="entry name" value="PRAS"/>
    <property type="match status" value="1"/>
</dbReference>
<evidence type="ECO:0000313" key="1">
    <source>
        <dbReference type="EMBL" id="KAJ6645220.1"/>
    </source>
</evidence>
<dbReference type="OrthoDB" id="9992964at2759"/>
<sequence>MFMVCKCLNVTLNVTNASSEHDGNWKIENLNDHSQFFKKAIGPYLATGANIQQMDLIQKVRTADNWTLYHCINCDTYTHAINDKNIYLINPLLLTNEEDTNILKASIKYSSLFGVLIDQDMSSTKLDITNKDNDSIRIKNLTQNFRDAIQQEINETNDRITKFNEEQFRLLNIFREKAEQEYNALVRIIKNVPEQSTNSNVAEQLAGSKLTNFDTPPPTPDSTPMSIGNSPNFKHQPRIVNEKQQTFPVVTKATPLRPTQPTAKPTDDSIFFFEMDGVPMERSNHFTNAMSDVDESDSDDSVNNIDTSHQRYAGRPKSLNIAQSLPVSMPVIATNRHLVHPDYDEYSDDHVDIAASIKAIAKSVHGEGVFGDLPRPRFSTQI</sequence>